<dbReference type="RefSeq" id="WP_072882609.1">
    <property type="nucleotide sequence ID" value="NZ_FQVO01000001.1"/>
</dbReference>
<keyword evidence="6" id="KW-1185">Reference proteome</keyword>
<evidence type="ECO:0000256" key="4">
    <source>
        <dbReference type="SAM" id="SignalP"/>
    </source>
</evidence>
<dbReference type="PANTHER" id="PTHR35089">
    <property type="entry name" value="CHAPERONE PROTEIN SKP"/>
    <property type="match status" value="1"/>
</dbReference>
<dbReference type="GO" id="GO:0050821">
    <property type="term" value="P:protein stabilization"/>
    <property type="evidence" value="ECO:0007669"/>
    <property type="project" value="TreeGrafter"/>
</dbReference>
<keyword evidence="3" id="KW-0175">Coiled coil</keyword>
<dbReference type="InterPro" id="IPR005632">
    <property type="entry name" value="Chaperone_Skp"/>
</dbReference>
<dbReference type="InterPro" id="IPR024930">
    <property type="entry name" value="Skp_dom_sf"/>
</dbReference>
<dbReference type="GO" id="GO:0051082">
    <property type="term" value="F:unfolded protein binding"/>
    <property type="evidence" value="ECO:0007669"/>
    <property type="project" value="InterPro"/>
</dbReference>
<evidence type="ECO:0000256" key="3">
    <source>
        <dbReference type="SAM" id="Coils"/>
    </source>
</evidence>
<dbReference type="Proteomes" id="UP000184236">
    <property type="component" value="Unassembled WGS sequence"/>
</dbReference>
<organism evidence="5 6">
    <name type="scientific">Chryseobacterium takakiae</name>
    <dbReference type="NCBI Taxonomy" id="1302685"/>
    <lineage>
        <taxon>Bacteria</taxon>
        <taxon>Pseudomonadati</taxon>
        <taxon>Bacteroidota</taxon>
        <taxon>Flavobacteriia</taxon>
        <taxon>Flavobacteriales</taxon>
        <taxon>Weeksellaceae</taxon>
        <taxon>Chryseobacterium group</taxon>
        <taxon>Chryseobacterium</taxon>
    </lineage>
</organism>
<comment type="similarity">
    <text evidence="1">Belongs to the Skp family.</text>
</comment>
<feature type="signal peptide" evidence="4">
    <location>
        <begin position="1"/>
        <end position="23"/>
    </location>
</feature>
<evidence type="ECO:0000256" key="2">
    <source>
        <dbReference type="ARBA" id="ARBA00022729"/>
    </source>
</evidence>
<evidence type="ECO:0000256" key="1">
    <source>
        <dbReference type="ARBA" id="ARBA00009091"/>
    </source>
</evidence>
<protein>
    <submittedName>
        <fullName evidence="5">Periplasmic chaperone for outer membrane proteins Skp</fullName>
    </submittedName>
</protein>
<dbReference type="GO" id="GO:0005829">
    <property type="term" value="C:cytosol"/>
    <property type="evidence" value="ECO:0007669"/>
    <property type="project" value="TreeGrafter"/>
</dbReference>
<proteinExistence type="inferred from homology"/>
<feature type="coiled-coil region" evidence="3">
    <location>
        <begin position="86"/>
        <end position="113"/>
    </location>
</feature>
<dbReference type="Pfam" id="PF03938">
    <property type="entry name" value="OmpH"/>
    <property type="match status" value="1"/>
</dbReference>
<keyword evidence="2 4" id="KW-0732">Signal</keyword>
<dbReference type="EMBL" id="FQVO01000001">
    <property type="protein sequence ID" value="SHE37475.1"/>
    <property type="molecule type" value="Genomic_DNA"/>
</dbReference>
<dbReference type="SMART" id="SM00935">
    <property type="entry name" value="OmpH"/>
    <property type="match status" value="1"/>
</dbReference>
<dbReference type="SUPFAM" id="SSF111384">
    <property type="entry name" value="OmpH-like"/>
    <property type="match status" value="1"/>
</dbReference>
<evidence type="ECO:0000313" key="6">
    <source>
        <dbReference type="Proteomes" id="UP000184236"/>
    </source>
</evidence>
<dbReference type="Gene3D" id="3.30.910.20">
    <property type="entry name" value="Skp domain"/>
    <property type="match status" value="1"/>
</dbReference>
<accession>A0A1M4SZ49</accession>
<gene>
    <name evidence="5" type="ORF">SAMN05444408_101123</name>
</gene>
<evidence type="ECO:0000313" key="5">
    <source>
        <dbReference type="EMBL" id="SHE37475.1"/>
    </source>
</evidence>
<dbReference type="PANTHER" id="PTHR35089:SF1">
    <property type="entry name" value="CHAPERONE PROTEIN SKP"/>
    <property type="match status" value="1"/>
</dbReference>
<reference evidence="6" key="1">
    <citation type="submission" date="2016-11" db="EMBL/GenBank/DDBJ databases">
        <authorList>
            <person name="Varghese N."/>
            <person name="Submissions S."/>
        </authorList>
    </citation>
    <scope>NUCLEOTIDE SEQUENCE [LARGE SCALE GENOMIC DNA]</scope>
    <source>
        <strain evidence="6">DSM 26898</strain>
    </source>
</reference>
<dbReference type="STRING" id="1302685.SAMN05444408_101123"/>
<dbReference type="OrthoDB" id="1524711at2"/>
<dbReference type="AlphaFoldDB" id="A0A1M4SZ49"/>
<sequence>MKKLIIAFSLATGLFLTSNFAQAQQKIGHVNSDDIFDNLSETKAAEASLDTFTKTKQTEIEKLISTYETKLKAGQEKEKTMTEANKAALIKELSATQTELEALGKNIEDARVKAAQDISKKQTELFTPIQKKVATMIATVAKEKGLAYVFDIAASQGNSNIAYIDGGEDITPAVKSKLGAASVKPAGK</sequence>
<name>A0A1M4SZ49_9FLAO</name>
<feature type="chain" id="PRO_5012522085" evidence="4">
    <location>
        <begin position="24"/>
        <end position="188"/>
    </location>
</feature>